<sequence length="237" mass="25507">MKDSDTPDGRPRPKELLGPRPAPLKVRTGSFKLRKPPAGPSRPPQHQPQQQPRPPIIIYTVSPKVIHTDPANFMTLVQRLTGSKSKSSSSSTGFSSSWGDSKGANISPAARFASIEKTRVSPEGKKAPKVDDLMGFYDPGLEMGSRAEIPGHFPGILSPGPRFLPPISPNLFPPLMEPSSLALYHDLNAAQVQHGTSSFIATPAANSFSPSTVMFSPSSLDLLNNFLNGKDDRNLGF</sequence>
<dbReference type="InterPro" id="IPR039607">
    <property type="entry name" value="VQ_8/17/18/20/21/25"/>
</dbReference>
<gene>
    <name evidence="3" type="ORF">Nepgr_018957</name>
</gene>
<keyword evidence="4" id="KW-1185">Reference proteome</keyword>
<proteinExistence type="predicted"/>
<dbReference type="EMBL" id="BSYO01000017">
    <property type="protein sequence ID" value="GMH17116.1"/>
    <property type="molecule type" value="Genomic_DNA"/>
</dbReference>
<feature type="region of interest" description="Disordered" evidence="1">
    <location>
        <begin position="81"/>
        <end position="105"/>
    </location>
</feature>
<dbReference type="PANTHER" id="PTHR33143">
    <property type="entry name" value="F16F4.1 PROTEIN-RELATED"/>
    <property type="match status" value="1"/>
</dbReference>
<accession>A0AAD3XUU6</accession>
<dbReference type="InterPro" id="IPR008889">
    <property type="entry name" value="VQ"/>
</dbReference>
<dbReference type="PANTHER" id="PTHR33143:SF6">
    <property type="entry name" value="OS08G0102900 PROTEIN"/>
    <property type="match status" value="1"/>
</dbReference>
<dbReference type="Proteomes" id="UP001279734">
    <property type="component" value="Unassembled WGS sequence"/>
</dbReference>
<reference evidence="3" key="1">
    <citation type="submission" date="2023-05" db="EMBL/GenBank/DDBJ databases">
        <title>Nepenthes gracilis genome sequencing.</title>
        <authorList>
            <person name="Fukushima K."/>
        </authorList>
    </citation>
    <scope>NUCLEOTIDE SEQUENCE</scope>
    <source>
        <strain evidence="3">SING2019-196</strain>
    </source>
</reference>
<dbReference type="Pfam" id="PF05678">
    <property type="entry name" value="VQ"/>
    <property type="match status" value="1"/>
</dbReference>
<comment type="caution">
    <text evidence="3">The sequence shown here is derived from an EMBL/GenBank/DDBJ whole genome shotgun (WGS) entry which is preliminary data.</text>
</comment>
<feature type="compositionally biased region" description="Basic and acidic residues" evidence="1">
    <location>
        <begin position="1"/>
        <end position="17"/>
    </location>
</feature>
<evidence type="ECO:0000313" key="4">
    <source>
        <dbReference type="Proteomes" id="UP001279734"/>
    </source>
</evidence>
<dbReference type="AlphaFoldDB" id="A0AAD3XUU6"/>
<evidence type="ECO:0000259" key="2">
    <source>
        <dbReference type="Pfam" id="PF05678"/>
    </source>
</evidence>
<feature type="compositionally biased region" description="Low complexity" evidence="1">
    <location>
        <begin position="82"/>
        <end position="102"/>
    </location>
</feature>
<feature type="compositionally biased region" description="Pro residues" evidence="1">
    <location>
        <begin position="37"/>
        <end position="55"/>
    </location>
</feature>
<dbReference type="GO" id="GO:0005634">
    <property type="term" value="C:nucleus"/>
    <property type="evidence" value="ECO:0007669"/>
    <property type="project" value="TreeGrafter"/>
</dbReference>
<organism evidence="3 4">
    <name type="scientific">Nepenthes gracilis</name>
    <name type="common">Slender pitcher plant</name>
    <dbReference type="NCBI Taxonomy" id="150966"/>
    <lineage>
        <taxon>Eukaryota</taxon>
        <taxon>Viridiplantae</taxon>
        <taxon>Streptophyta</taxon>
        <taxon>Embryophyta</taxon>
        <taxon>Tracheophyta</taxon>
        <taxon>Spermatophyta</taxon>
        <taxon>Magnoliopsida</taxon>
        <taxon>eudicotyledons</taxon>
        <taxon>Gunneridae</taxon>
        <taxon>Pentapetalae</taxon>
        <taxon>Caryophyllales</taxon>
        <taxon>Nepenthaceae</taxon>
        <taxon>Nepenthes</taxon>
    </lineage>
</organism>
<evidence type="ECO:0000256" key="1">
    <source>
        <dbReference type="SAM" id="MobiDB-lite"/>
    </source>
</evidence>
<feature type="domain" description="VQ" evidence="2">
    <location>
        <begin position="60"/>
        <end position="85"/>
    </location>
</feature>
<feature type="region of interest" description="Disordered" evidence="1">
    <location>
        <begin position="1"/>
        <end position="55"/>
    </location>
</feature>
<evidence type="ECO:0000313" key="3">
    <source>
        <dbReference type="EMBL" id="GMH17116.1"/>
    </source>
</evidence>
<name>A0AAD3XUU6_NEPGR</name>
<protein>
    <recommendedName>
        <fullName evidence="2">VQ domain-containing protein</fullName>
    </recommendedName>
</protein>